<dbReference type="EMBL" id="CAKOGP040000001">
    <property type="protein sequence ID" value="CAJ1915300.1"/>
    <property type="molecule type" value="Genomic_DNA"/>
</dbReference>
<evidence type="ECO:0000256" key="1">
    <source>
        <dbReference type="SAM" id="MobiDB-lite"/>
    </source>
</evidence>
<dbReference type="AlphaFoldDB" id="A0AAD2CEV3"/>
<comment type="caution">
    <text evidence="2">The sequence shown here is derived from an EMBL/GenBank/DDBJ whole genome shotgun (WGS) entry which is preliminary data.</text>
</comment>
<feature type="region of interest" description="Disordered" evidence="1">
    <location>
        <begin position="68"/>
        <end position="195"/>
    </location>
</feature>
<feature type="compositionally biased region" description="Acidic residues" evidence="1">
    <location>
        <begin position="328"/>
        <end position="360"/>
    </location>
</feature>
<feature type="compositionally biased region" description="Low complexity" evidence="1">
    <location>
        <begin position="177"/>
        <end position="194"/>
    </location>
</feature>
<evidence type="ECO:0000313" key="3">
    <source>
        <dbReference type="Proteomes" id="UP001295423"/>
    </source>
</evidence>
<feature type="region of interest" description="Disordered" evidence="1">
    <location>
        <begin position="254"/>
        <end position="360"/>
    </location>
</feature>
<accession>A0AAD2CEV3</accession>
<feature type="compositionally biased region" description="Acidic residues" evidence="1">
    <location>
        <begin position="100"/>
        <end position="129"/>
    </location>
</feature>
<feature type="compositionally biased region" description="Basic and acidic residues" evidence="1">
    <location>
        <begin position="257"/>
        <end position="266"/>
    </location>
</feature>
<name>A0AAD2CEV3_9STRA</name>
<gene>
    <name evidence="2" type="ORF">CYCCA115_LOCUS715</name>
</gene>
<dbReference type="Proteomes" id="UP001295423">
    <property type="component" value="Unassembled WGS sequence"/>
</dbReference>
<proteinExistence type="predicted"/>
<evidence type="ECO:0008006" key="4">
    <source>
        <dbReference type="Google" id="ProtNLM"/>
    </source>
</evidence>
<organism evidence="2 3">
    <name type="scientific">Cylindrotheca closterium</name>
    <dbReference type="NCBI Taxonomy" id="2856"/>
    <lineage>
        <taxon>Eukaryota</taxon>
        <taxon>Sar</taxon>
        <taxon>Stramenopiles</taxon>
        <taxon>Ochrophyta</taxon>
        <taxon>Bacillariophyta</taxon>
        <taxon>Bacillariophyceae</taxon>
        <taxon>Bacillariophycidae</taxon>
        <taxon>Bacillariales</taxon>
        <taxon>Bacillariaceae</taxon>
        <taxon>Cylindrotheca</taxon>
    </lineage>
</organism>
<evidence type="ECO:0000313" key="2">
    <source>
        <dbReference type="EMBL" id="CAJ1915300.1"/>
    </source>
</evidence>
<feature type="compositionally biased region" description="Acidic residues" evidence="1">
    <location>
        <begin position="72"/>
        <end position="92"/>
    </location>
</feature>
<feature type="compositionally biased region" description="Acidic residues" evidence="1">
    <location>
        <begin position="295"/>
        <end position="310"/>
    </location>
</feature>
<keyword evidence="3" id="KW-1185">Reference proteome</keyword>
<reference evidence="2" key="1">
    <citation type="submission" date="2023-08" db="EMBL/GenBank/DDBJ databases">
        <authorList>
            <person name="Audoor S."/>
            <person name="Bilcke G."/>
        </authorList>
    </citation>
    <scope>NUCLEOTIDE SEQUENCE</scope>
</reference>
<protein>
    <recommendedName>
        <fullName evidence="4">Histone chaperone domain-containing protein</fullName>
    </recommendedName>
</protein>
<sequence>MPSSSSATIITASRLEKEIKAIFDSPSFEFENESEKSIRKQVMERLGMDGKFPSDKKELFKKVIAQVVQERADDDDDGDDGADDDNGEDSDEESHKSDIESNDDDDDGDDGVDDDAGSDLLDSDEDDQNVDPAPKARKKLSKKKESPIKKKKVVKKTKETSKASKSTTNKTKKSTKKSSSPTTTSAASTPAYASYGTKVQSLLKLGQAMRFGPRLHAGLKDMQDDDERIEALTKRLQDAGATWKGIVPSTQDIQAAKAEKKRKDDLDGLDTSLIIQEGRGRRNRGSVNYALPSALEDDEDADEKIEEEEEEVKRPTKKRKSPKKKQDDDDDDDDDDGDFQGDSSDGEDDFGSDAELEDYS</sequence>